<evidence type="ECO:0000256" key="6">
    <source>
        <dbReference type="HAMAP-Rule" id="MF_01123"/>
    </source>
</evidence>
<feature type="binding site" evidence="6">
    <location>
        <position position="563"/>
    </location>
    <ligand>
        <name>Mg(2+)</name>
        <dbReference type="ChEBI" id="CHEBI:18420"/>
    </ligand>
</feature>
<evidence type="ECO:0000313" key="10">
    <source>
        <dbReference type="EMBL" id="QDV06775.1"/>
    </source>
</evidence>
<keyword evidence="6" id="KW-0479">Metal-binding</keyword>
<feature type="binding site" evidence="6">
    <location>
        <position position="539"/>
    </location>
    <ligand>
        <name>ATP</name>
        <dbReference type="ChEBI" id="CHEBI:30616"/>
    </ligand>
</feature>
<keyword evidence="5 6" id="KW-0007">Acetylation</keyword>
<feature type="binding site" evidence="6">
    <location>
        <position position="561"/>
    </location>
    <ligand>
        <name>Mg(2+)</name>
        <dbReference type="ChEBI" id="CHEBI:18420"/>
    </ligand>
</feature>
<dbReference type="GO" id="GO:0005829">
    <property type="term" value="C:cytosol"/>
    <property type="evidence" value="ECO:0007669"/>
    <property type="project" value="TreeGrafter"/>
</dbReference>
<dbReference type="InterPro" id="IPR032387">
    <property type="entry name" value="ACAS_N"/>
</dbReference>
<dbReference type="PANTHER" id="PTHR24095">
    <property type="entry name" value="ACETYL-COENZYME A SYNTHETASE"/>
    <property type="match status" value="1"/>
</dbReference>
<dbReference type="Pfam" id="PF13193">
    <property type="entry name" value="AMP-binding_C"/>
    <property type="match status" value="1"/>
</dbReference>
<dbReference type="InterPro" id="IPR020845">
    <property type="entry name" value="AMP-binding_CS"/>
</dbReference>
<dbReference type="Pfam" id="PF00501">
    <property type="entry name" value="AMP-binding"/>
    <property type="match status" value="1"/>
</dbReference>
<evidence type="ECO:0000259" key="8">
    <source>
        <dbReference type="Pfam" id="PF13193"/>
    </source>
</evidence>
<organism evidence="10 11">
    <name type="scientific">Saltatorellus ferox</name>
    <dbReference type="NCBI Taxonomy" id="2528018"/>
    <lineage>
        <taxon>Bacteria</taxon>
        <taxon>Pseudomonadati</taxon>
        <taxon>Planctomycetota</taxon>
        <taxon>Planctomycetia</taxon>
        <taxon>Planctomycetia incertae sedis</taxon>
        <taxon>Saltatorellus</taxon>
    </lineage>
</organism>
<comment type="caution">
    <text evidence="6">Lacks conserved residue(s) required for the propagation of feature annotation.</text>
</comment>
<dbReference type="Proteomes" id="UP000320390">
    <property type="component" value="Chromosome"/>
</dbReference>
<dbReference type="NCBIfam" id="NF001208">
    <property type="entry name" value="PRK00174.1"/>
    <property type="match status" value="1"/>
</dbReference>
<evidence type="ECO:0000256" key="5">
    <source>
        <dbReference type="ARBA" id="ARBA00022990"/>
    </source>
</evidence>
<comment type="catalytic activity">
    <reaction evidence="6">
        <text>acetate + ATP + CoA = acetyl-CoA + AMP + diphosphate</text>
        <dbReference type="Rhea" id="RHEA:23176"/>
        <dbReference type="ChEBI" id="CHEBI:30089"/>
        <dbReference type="ChEBI" id="CHEBI:30616"/>
        <dbReference type="ChEBI" id="CHEBI:33019"/>
        <dbReference type="ChEBI" id="CHEBI:57287"/>
        <dbReference type="ChEBI" id="CHEBI:57288"/>
        <dbReference type="ChEBI" id="CHEBI:456215"/>
        <dbReference type="EC" id="6.2.1.1"/>
    </reaction>
</comment>
<keyword evidence="6" id="KW-0460">Magnesium</keyword>
<dbReference type="Pfam" id="PF16177">
    <property type="entry name" value="ACAS_N"/>
    <property type="match status" value="1"/>
</dbReference>
<dbReference type="RefSeq" id="WP_145197244.1">
    <property type="nucleotide sequence ID" value="NZ_CP036434.1"/>
</dbReference>
<dbReference type="PANTHER" id="PTHR24095:SF14">
    <property type="entry name" value="ACETYL-COENZYME A SYNTHETASE 1"/>
    <property type="match status" value="1"/>
</dbReference>
<evidence type="ECO:0000256" key="3">
    <source>
        <dbReference type="ARBA" id="ARBA00022741"/>
    </source>
</evidence>
<feature type="binding site" evidence="6">
    <location>
        <begin position="206"/>
        <end position="209"/>
    </location>
    <ligand>
        <name>CoA</name>
        <dbReference type="ChEBI" id="CHEBI:57287"/>
    </ligand>
</feature>
<feature type="binding site" evidence="6">
    <location>
        <begin position="406"/>
        <end position="408"/>
    </location>
    <ligand>
        <name>ATP</name>
        <dbReference type="ChEBI" id="CHEBI:30616"/>
    </ligand>
</feature>
<comment type="cofactor">
    <cofactor evidence="6">
        <name>Mg(2+)</name>
        <dbReference type="ChEBI" id="CHEBI:18420"/>
    </cofactor>
</comment>
<name>A0A518ERV5_9BACT</name>
<evidence type="ECO:0000256" key="1">
    <source>
        <dbReference type="ARBA" id="ARBA00006432"/>
    </source>
</evidence>
<accession>A0A518ERV5</accession>
<dbReference type="GO" id="GO:0003987">
    <property type="term" value="F:acetate-CoA ligase activity"/>
    <property type="evidence" value="ECO:0007669"/>
    <property type="project" value="UniProtKB-UniRule"/>
</dbReference>
<proteinExistence type="inferred from homology"/>
<feature type="domain" description="Acetyl-coenzyme A synthetase N-terminal" evidence="9">
    <location>
        <begin position="37"/>
        <end position="91"/>
    </location>
</feature>
<evidence type="ECO:0000259" key="7">
    <source>
        <dbReference type="Pfam" id="PF00501"/>
    </source>
</evidence>
<keyword evidence="3 6" id="KW-0547">Nucleotide-binding</keyword>
<comment type="PTM">
    <text evidence="6">Acetylated. Deacetylation by the SIR2-homolog deacetylase activates the enzyme.</text>
</comment>
<feature type="modified residue" description="N6-acetyllysine" evidence="6">
    <location>
        <position position="633"/>
    </location>
</feature>
<dbReference type="GO" id="GO:0019427">
    <property type="term" value="P:acetyl-CoA biosynthetic process from acetate"/>
    <property type="evidence" value="ECO:0007669"/>
    <property type="project" value="UniProtKB-UniRule"/>
</dbReference>
<sequence>MSDPKSESIESVLAENRSFHPPKSFAEAARIGTRETYERMWSQSIDDPERFWGRIACELPWLEPFDEVLDWSDAPVAKWFGGGKINASHVCLDQHLETERADKVALIFEGEPMGDGGPEIRTFTYAELHGEVCRFANVLKARGIGKGDRVAIYMPMIPEAAMAMLACARIGAIHSVVFGGFSATSLEDRILDGGCKAVITADGGWRRGTVLPLKPAVDEAIAKCEATEGGSPVETVLCVQRCGNEVDWTEGRDFWLHDELMEVSDECEPEPMDSEDVLFLLYTSGSTGKPKGIVHTTGGYMVGAYLSTRFVFDLQEDDVYWCTADIGWITGHTYIVYGPLANGATMVMYEGAPNAPHEGRFWEICERHKVSVFYTAPTAIRAFMKWGDEHVERYDLSSLRLLGTVGEPINPAAWIWYRDKVGGGRCPIVDTWWQTETGGIMITPLPGVSATKPGSATQPFFGVDAAIVDENGRELPDGQGGLLAIRKPWPSMLRGIWGDEARFRETYWSKWEHAGKPHFYFPGDGARKDPEGNFWIMGRVDDVLNVSGHRLSTMEIESALVSHPSVVEAAVVPRPDDLTGEAIVAFVIPTGSVEDVQAIVEELRDHVATEIGKLARPAEIRITTRLPKTRSGKIMRRLLRAIAAGDDVTQDTTTLEDPTILDELRAGGPA</sequence>
<feature type="binding site" evidence="6">
    <location>
        <position position="547"/>
    </location>
    <ligand>
        <name>CoA</name>
        <dbReference type="ChEBI" id="CHEBI:57287"/>
    </ligand>
</feature>
<dbReference type="InterPro" id="IPR025110">
    <property type="entry name" value="AMP-bd_C"/>
</dbReference>
<keyword evidence="2 6" id="KW-0436">Ligase</keyword>
<feature type="binding site" evidence="6">
    <location>
        <position position="354"/>
    </location>
    <ligand>
        <name>CoA</name>
        <dbReference type="ChEBI" id="CHEBI:57287"/>
    </ligand>
</feature>
<evidence type="ECO:0000256" key="2">
    <source>
        <dbReference type="ARBA" id="ARBA00022598"/>
    </source>
</evidence>
<dbReference type="AlphaFoldDB" id="A0A518ERV5"/>
<feature type="binding site" evidence="6">
    <location>
        <begin position="430"/>
        <end position="435"/>
    </location>
    <ligand>
        <name>ATP</name>
        <dbReference type="ChEBI" id="CHEBI:30616"/>
    </ligand>
</feature>
<dbReference type="EC" id="6.2.1.1" evidence="6"/>
<dbReference type="InterPro" id="IPR011904">
    <property type="entry name" value="Ac_CoA_lig"/>
</dbReference>
<feature type="binding site" evidence="6">
    <location>
        <position position="330"/>
    </location>
    <ligand>
        <name>CoA</name>
        <dbReference type="ChEBI" id="CHEBI:57287"/>
    </ligand>
</feature>
<dbReference type="GO" id="GO:0016208">
    <property type="term" value="F:AMP binding"/>
    <property type="evidence" value="ECO:0007669"/>
    <property type="project" value="InterPro"/>
</dbReference>
<keyword evidence="4 6" id="KW-0067">ATP-binding</keyword>
<dbReference type="EMBL" id="CP036434">
    <property type="protein sequence ID" value="QDV06775.1"/>
    <property type="molecule type" value="Genomic_DNA"/>
</dbReference>
<dbReference type="InterPro" id="IPR042099">
    <property type="entry name" value="ANL_N_sf"/>
</dbReference>
<dbReference type="FunFam" id="3.40.50.12780:FF:000001">
    <property type="entry name" value="Acetyl-coenzyme A synthetase"/>
    <property type="match status" value="1"/>
</dbReference>
<evidence type="ECO:0000256" key="4">
    <source>
        <dbReference type="ARBA" id="ARBA00022840"/>
    </source>
</evidence>
<dbReference type="GO" id="GO:0005524">
    <property type="term" value="F:ATP binding"/>
    <property type="evidence" value="ECO:0007669"/>
    <property type="project" value="UniProtKB-KW"/>
</dbReference>
<dbReference type="Gene3D" id="3.30.300.30">
    <property type="match status" value="1"/>
</dbReference>
<dbReference type="GO" id="GO:0046872">
    <property type="term" value="F:metal ion binding"/>
    <property type="evidence" value="ECO:0007669"/>
    <property type="project" value="UniProtKB-KW"/>
</dbReference>
<comment type="function">
    <text evidence="6">Catalyzes the conversion of acetate into acetyl-CoA (AcCoA), an essential intermediate at the junction of anabolic and catabolic pathways. AcsA undergoes a two-step reaction. In the first half reaction, AcsA combines acetate with ATP to form acetyl-adenylate (AcAMP) intermediate. In the second half reaction, it can then transfer the acetyl group from AcAMP to the sulfhydryl group of CoA, forming the product AcCoA.</text>
</comment>
<feature type="binding site" evidence="6">
    <location>
        <position position="550"/>
    </location>
    <ligand>
        <name>ATP</name>
        <dbReference type="ChEBI" id="CHEBI:30616"/>
    </ligand>
</feature>
<reference evidence="10 11" key="1">
    <citation type="submission" date="2019-02" db="EMBL/GenBank/DDBJ databases">
        <title>Deep-cultivation of Planctomycetes and their phenomic and genomic characterization uncovers novel biology.</title>
        <authorList>
            <person name="Wiegand S."/>
            <person name="Jogler M."/>
            <person name="Boedeker C."/>
            <person name="Pinto D."/>
            <person name="Vollmers J."/>
            <person name="Rivas-Marin E."/>
            <person name="Kohn T."/>
            <person name="Peeters S.H."/>
            <person name="Heuer A."/>
            <person name="Rast P."/>
            <person name="Oberbeckmann S."/>
            <person name="Bunk B."/>
            <person name="Jeske O."/>
            <person name="Meyerdierks A."/>
            <person name="Storesund J.E."/>
            <person name="Kallscheuer N."/>
            <person name="Luecker S."/>
            <person name="Lage O.M."/>
            <person name="Pohl T."/>
            <person name="Merkel B.J."/>
            <person name="Hornburger P."/>
            <person name="Mueller R.-W."/>
            <person name="Bruemmer F."/>
            <person name="Labrenz M."/>
            <person name="Spormann A.M."/>
            <person name="Op den Camp H."/>
            <person name="Overmann J."/>
            <person name="Amann R."/>
            <person name="Jetten M.S.M."/>
            <person name="Mascher T."/>
            <person name="Medema M.H."/>
            <person name="Devos D.P."/>
            <person name="Kaster A.-K."/>
            <person name="Ovreas L."/>
            <person name="Rohde M."/>
            <person name="Galperin M.Y."/>
            <person name="Jogler C."/>
        </authorList>
    </citation>
    <scope>NUCLEOTIDE SEQUENCE [LARGE SCALE GENOMIC DNA]</scope>
    <source>
        <strain evidence="10 11">Poly30</strain>
    </source>
</reference>
<evidence type="ECO:0000259" key="9">
    <source>
        <dbReference type="Pfam" id="PF16177"/>
    </source>
</evidence>
<feature type="binding site" evidence="6">
    <location>
        <position position="524"/>
    </location>
    <ligand>
        <name>ATP</name>
        <dbReference type="ChEBI" id="CHEBI:30616"/>
    </ligand>
</feature>
<feature type="domain" description="AMP-dependent synthetase/ligase" evidence="7">
    <location>
        <begin position="99"/>
        <end position="497"/>
    </location>
</feature>
<dbReference type="InterPro" id="IPR045851">
    <property type="entry name" value="AMP-bd_C_sf"/>
</dbReference>
<dbReference type="OrthoDB" id="9778383at2"/>
<dbReference type="SUPFAM" id="SSF56801">
    <property type="entry name" value="Acetyl-CoA synthetase-like"/>
    <property type="match status" value="1"/>
</dbReference>
<feature type="domain" description="AMP-binding enzyme C-terminal" evidence="8">
    <location>
        <begin position="555"/>
        <end position="633"/>
    </location>
</feature>
<dbReference type="CDD" id="cd05966">
    <property type="entry name" value="ACS"/>
    <property type="match status" value="1"/>
</dbReference>
<protein>
    <recommendedName>
        <fullName evidence="6">Acetyl-coenzyme A synthetase</fullName>
        <shortName evidence="6">AcCoA synthetase</shortName>
        <shortName evidence="6">Acs</shortName>
        <ecNumber evidence="6">6.2.1.1</ecNumber>
    </recommendedName>
    <alternativeName>
        <fullName evidence="6">Acetate--CoA ligase</fullName>
    </alternativeName>
    <alternativeName>
        <fullName evidence="6">Acyl-activating enzyme</fullName>
    </alternativeName>
</protein>
<gene>
    <name evidence="10" type="primary">acsA_1</name>
    <name evidence="6" type="synonym">acsA</name>
    <name evidence="10" type="ORF">Poly30_22900</name>
</gene>
<dbReference type="PROSITE" id="PS00455">
    <property type="entry name" value="AMP_BINDING"/>
    <property type="match status" value="1"/>
</dbReference>
<feature type="binding site" evidence="6">
    <location>
        <position position="566"/>
    </location>
    <ligand>
        <name>Mg(2+)</name>
        <dbReference type="ChEBI" id="CHEBI:18420"/>
    </ligand>
</feature>
<dbReference type="NCBIfam" id="TIGR02188">
    <property type="entry name" value="Ac_CoA_lig_AcsA"/>
    <property type="match status" value="1"/>
</dbReference>
<dbReference type="Gene3D" id="3.40.50.12780">
    <property type="entry name" value="N-terminal domain of ligase-like"/>
    <property type="match status" value="1"/>
</dbReference>
<keyword evidence="11" id="KW-1185">Reference proteome</keyword>
<dbReference type="HAMAP" id="MF_01123">
    <property type="entry name" value="Ac_CoA_synth"/>
    <property type="match status" value="1"/>
</dbReference>
<comment type="similarity">
    <text evidence="1 6">Belongs to the ATP-dependent AMP-binding enzyme family.</text>
</comment>
<evidence type="ECO:0000313" key="11">
    <source>
        <dbReference type="Proteomes" id="UP000320390"/>
    </source>
</evidence>
<dbReference type="InterPro" id="IPR000873">
    <property type="entry name" value="AMP-dep_synth/lig_dom"/>
</dbReference>